<evidence type="ECO:0000313" key="1">
    <source>
        <dbReference type="EMBL" id="JAO05729.1"/>
    </source>
</evidence>
<accession>A0A0S7EL23</accession>
<name>A0A0S7EL23_9TELE</name>
<organism evidence="1">
    <name type="scientific">Poeciliopsis prolifica</name>
    <name type="common">blackstripe livebearer</name>
    <dbReference type="NCBI Taxonomy" id="188132"/>
    <lineage>
        <taxon>Eukaryota</taxon>
        <taxon>Metazoa</taxon>
        <taxon>Chordata</taxon>
        <taxon>Craniata</taxon>
        <taxon>Vertebrata</taxon>
        <taxon>Euteleostomi</taxon>
        <taxon>Actinopterygii</taxon>
        <taxon>Neopterygii</taxon>
        <taxon>Teleostei</taxon>
        <taxon>Neoteleostei</taxon>
        <taxon>Acanthomorphata</taxon>
        <taxon>Ovalentaria</taxon>
        <taxon>Atherinomorphae</taxon>
        <taxon>Cyprinodontiformes</taxon>
        <taxon>Poeciliidae</taxon>
        <taxon>Poeciliinae</taxon>
        <taxon>Poeciliopsis</taxon>
    </lineage>
</organism>
<reference evidence="1" key="1">
    <citation type="submission" date="2014-12" db="EMBL/GenBank/DDBJ databases">
        <title>Parallel Evolution in Life History Adaptation Evident in the Tissue-Specific Poeciliopsis prolifica transcriptome.</title>
        <authorList>
            <person name="Jue N.K."/>
            <person name="Foley R.J."/>
            <person name="Obergfell C."/>
            <person name="Reznick D.N."/>
            <person name="O'Neill R.J."/>
            <person name="O'Neill M.J."/>
        </authorList>
    </citation>
    <scope>NUCLEOTIDE SEQUENCE</scope>
</reference>
<proteinExistence type="predicted"/>
<protein>
    <submittedName>
        <fullName evidence="1">RICTR</fullName>
    </submittedName>
</protein>
<dbReference type="AlphaFoldDB" id="A0A0S7EL23"/>
<dbReference type="EMBL" id="GBYX01475948">
    <property type="protein sequence ID" value="JAO05729.1"/>
    <property type="molecule type" value="Transcribed_RNA"/>
</dbReference>
<gene>
    <name evidence="1" type="primary">RICTR</name>
</gene>
<feature type="non-terminal residue" evidence="1">
    <location>
        <position position="107"/>
    </location>
</feature>
<sequence>MNAVRPSSLTNPSSFPSSVWFFFQHILTLSPSSLSCPSLSPRILSRTSPLALPRFLKALSFASLDKEELLSPINQSTLHRCSSVRSMVSSATFGCNDDYIGLALPMN</sequence>